<feature type="non-terminal residue" evidence="1">
    <location>
        <position position="360"/>
    </location>
</feature>
<reference evidence="1" key="1">
    <citation type="submission" date="2020-04" db="EMBL/GenBank/DDBJ databases">
        <authorList>
            <person name="Chiriac C."/>
            <person name="Salcher M."/>
            <person name="Ghai R."/>
            <person name="Kavagutti S V."/>
        </authorList>
    </citation>
    <scope>NUCLEOTIDE SEQUENCE</scope>
</reference>
<sequence>MQLKFELWPRQIRAFLTPARELLFGGATEGGKSHFVRVALCLWCGLIPGLSCVLIRKKYDDIIKNHVEGPSGFRVLLSPLVDRGRVKITDSGVTFFHRTKNSSGQLVDNNSVITFKHCQDERQFDSAQGIEVHVLVIDEATQISERLIRFFRTWVRMSVEMKAALPDEWKGKFPRIIYTANPIGASVSFFKRHFVDRLPNEKIETIDGFPRQYLLSRYTDNLSVDVADHVGRLSGIGDPKLAKALDEGDWNALKGEFYPEWDESRHVIADMTPPAHWFRFKGYDWGTADPSYVAFAALSDGEPFRDDRNRERWFPRGAIIIYREWYICDDLDPSKGRRMRNEDMAEGIAMRSEPGHAKDP</sequence>
<dbReference type="EMBL" id="LR796555">
    <property type="protein sequence ID" value="CAB4152062.1"/>
    <property type="molecule type" value="Genomic_DNA"/>
</dbReference>
<organism evidence="1">
    <name type="scientific">uncultured Caudovirales phage</name>
    <dbReference type="NCBI Taxonomy" id="2100421"/>
    <lineage>
        <taxon>Viruses</taxon>
        <taxon>Duplodnaviria</taxon>
        <taxon>Heunggongvirae</taxon>
        <taxon>Uroviricota</taxon>
        <taxon>Caudoviricetes</taxon>
        <taxon>Peduoviridae</taxon>
        <taxon>Maltschvirus</taxon>
        <taxon>Maltschvirus maltsch</taxon>
    </lineage>
</organism>
<gene>
    <name evidence="1" type="ORF">UFOVP591_49</name>
</gene>
<name>A0A6J5N0A4_9CAUD</name>
<evidence type="ECO:0000313" key="1">
    <source>
        <dbReference type="EMBL" id="CAB4152062.1"/>
    </source>
</evidence>
<accession>A0A6J5N0A4</accession>
<proteinExistence type="predicted"/>
<evidence type="ECO:0008006" key="2">
    <source>
        <dbReference type="Google" id="ProtNLM"/>
    </source>
</evidence>
<dbReference type="Gene3D" id="3.40.50.300">
    <property type="entry name" value="P-loop containing nucleotide triphosphate hydrolases"/>
    <property type="match status" value="1"/>
</dbReference>
<protein>
    <recommendedName>
        <fullName evidence="2">Terminase-like family</fullName>
    </recommendedName>
</protein>
<dbReference type="InterPro" id="IPR027417">
    <property type="entry name" value="P-loop_NTPase"/>
</dbReference>
<dbReference type="Gene3D" id="3.30.420.280">
    <property type="match status" value="1"/>
</dbReference>